<dbReference type="PANTHER" id="PTHR47592:SF27">
    <property type="entry name" value="OS08G0421700 PROTEIN"/>
    <property type="match status" value="1"/>
</dbReference>
<proteinExistence type="predicted"/>
<evidence type="ECO:0000313" key="5">
    <source>
        <dbReference type="Proteomes" id="UP001152484"/>
    </source>
</evidence>
<feature type="region of interest" description="Disordered" evidence="2">
    <location>
        <begin position="178"/>
        <end position="222"/>
    </location>
</feature>
<gene>
    <name evidence="4" type="ORF">CEURO_LOCUS22434</name>
</gene>
<evidence type="ECO:0000256" key="1">
    <source>
        <dbReference type="PROSITE-ProRule" id="PRU00047"/>
    </source>
</evidence>
<name>A0A9P0ZYG5_CUSEU</name>
<dbReference type="InterPro" id="IPR001878">
    <property type="entry name" value="Znf_CCHC"/>
</dbReference>
<keyword evidence="1" id="KW-0479">Metal-binding</keyword>
<reference evidence="4" key="1">
    <citation type="submission" date="2022-07" db="EMBL/GenBank/DDBJ databases">
        <authorList>
            <person name="Macas J."/>
            <person name="Novak P."/>
            <person name="Neumann P."/>
        </authorList>
    </citation>
    <scope>NUCLEOTIDE SEQUENCE</scope>
</reference>
<sequence>MMPFNCKTDFDIWKQKIKCVLIEQKVYRAVTGQYLETEDKPKQVEMNETTSSTIYLNMSDSVLRKVGFIESAKALSDKLESLYTETFLPGKLFLLEKFFRFRLDLTKDIDENLDVFNKLIQNIKQVGNKHIDDYTAIVLLNAIPDSYNDVKSAIKYGRDDITLDIVINGLRSKELDLKHSRSHHRESGEALFVRGRSKSRSRNPKKDNHDKGNRQPGKKRFKSRKRVCYNCGNPGHFIKDCTQPKKNDQANVVTNKYVEDEVFMVCDQANSVLSSLTETEWLIDSGCTYHMTPFRNLVSSYNLCETGFVSLADSERCKVHGIGDICLKF</sequence>
<accession>A0A9P0ZYG5</accession>
<dbReference type="Pfam" id="PF14223">
    <property type="entry name" value="Retrotran_gag_2"/>
    <property type="match status" value="1"/>
</dbReference>
<dbReference type="AlphaFoldDB" id="A0A9P0ZYG5"/>
<comment type="caution">
    <text evidence="4">The sequence shown here is derived from an EMBL/GenBank/DDBJ whole genome shotgun (WGS) entry which is preliminary data.</text>
</comment>
<dbReference type="SMART" id="SM00343">
    <property type="entry name" value="ZnF_C2HC"/>
    <property type="match status" value="1"/>
</dbReference>
<dbReference type="GO" id="GO:0008270">
    <property type="term" value="F:zinc ion binding"/>
    <property type="evidence" value="ECO:0007669"/>
    <property type="project" value="UniProtKB-KW"/>
</dbReference>
<feature type="compositionally biased region" description="Basic and acidic residues" evidence="2">
    <location>
        <begin position="204"/>
        <end position="213"/>
    </location>
</feature>
<keyword evidence="1" id="KW-0863">Zinc-finger</keyword>
<evidence type="ECO:0000313" key="4">
    <source>
        <dbReference type="EMBL" id="CAH9119673.1"/>
    </source>
</evidence>
<evidence type="ECO:0000256" key="2">
    <source>
        <dbReference type="SAM" id="MobiDB-lite"/>
    </source>
</evidence>
<dbReference type="SUPFAM" id="SSF57756">
    <property type="entry name" value="Retrovirus zinc finger-like domains"/>
    <property type="match status" value="1"/>
</dbReference>
<dbReference type="InterPro" id="IPR036875">
    <property type="entry name" value="Znf_CCHC_sf"/>
</dbReference>
<dbReference type="OrthoDB" id="1434682at2759"/>
<protein>
    <recommendedName>
        <fullName evidence="3">CCHC-type domain-containing protein</fullName>
    </recommendedName>
</protein>
<keyword evidence="5" id="KW-1185">Reference proteome</keyword>
<keyword evidence="1" id="KW-0862">Zinc</keyword>
<dbReference type="Proteomes" id="UP001152484">
    <property type="component" value="Unassembled WGS sequence"/>
</dbReference>
<organism evidence="4 5">
    <name type="scientific">Cuscuta europaea</name>
    <name type="common">European dodder</name>
    <dbReference type="NCBI Taxonomy" id="41803"/>
    <lineage>
        <taxon>Eukaryota</taxon>
        <taxon>Viridiplantae</taxon>
        <taxon>Streptophyta</taxon>
        <taxon>Embryophyta</taxon>
        <taxon>Tracheophyta</taxon>
        <taxon>Spermatophyta</taxon>
        <taxon>Magnoliopsida</taxon>
        <taxon>eudicotyledons</taxon>
        <taxon>Gunneridae</taxon>
        <taxon>Pentapetalae</taxon>
        <taxon>asterids</taxon>
        <taxon>lamiids</taxon>
        <taxon>Solanales</taxon>
        <taxon>Convolvulaceae</taxon>
        <taxon>Cuscuteae</taxon>
        <taxon>Cuscuta</taxon>
        <taxon>Cuscuta subgen. Cuscuta</taxon>
    </lineage>
</organism>
<dbReference type="Gene3D" id="4.10.60.10">
    <property type="entry name" value="Zinc finger, CCHC-type"/>
    <property type="match status" value="1"/>
</dbReference>
<dbReference type="Pfam" id="PF22936">
    <property type="entry name" value="Pol_BBD"/>
    <property type="match status" value="1"/>
</dbReference>
<dbReference type="PROSITE" id="PS50158">
    <property type="entry name" value="ZF_CCHC"/>
    <property type="match status" value="1"/>
</dbReference>
<feature type="domain" description="CCHC-type" evidence="3">
    <location>
        <begin position="228"/>
        <end position="243"/>
    </location>
</feature>
<evidence type="ECO:0000259" key="3">
    <source>
        <dbReference type="PROSITE" id="PS50158"/>
    </source>
</evidence>
<dbReference type="GO" id="GO:0003676">
    <property type="term" value="F:nucleic acid binding"/>
    <property type="evidence" value="ECO:0007669"/>
    <property type="project" value="InterPro"/>
</dbReference>
<dbReference type="InterPro" id="IPR054722">
    <property type="entry name" value="PolX-like_BBD"/>
</dbReference>
<dbReference type="PANTHER" id="PTHR47592">
    <property type="entry name" value="PBF68 PROTEIN"/>
    <property type="match status" value="1"/>
</dbReference>
<dbReference type="EMBL" id="CAMAPE010000080">
    <property type="protein sequence ID" value="CAH9119673.1"/>
    <property type="molecule type" value="Genomic_DNA"/>
</dbReference>
<dbReference type="Pfam" id="PF00098">
    <property type="entry name" value="zf-CCHC"/>
    <property type="match status" value="1"/>
</dbReference>